<dbReference type="Proteomes" id="UP000319976">
    <property type="component" value="Chromosome"/>
</dbReference>
<comment type="similarity">
    <text evidence="1">Belongs to the sigma-70 factor family. ECF subfamily.</text>
</comment>
<dbReference type="Gene3D" id="1.10.1740.10">
    <property type="match status" value="1"/>
</dbReference>
<evidence type="ECO:0000256" key="2">
    <source>
        <dbReference type="ARBA" id="ARBA00023015"/>
    </source>
</evidence>
<dbReference type="KEGG" id="chya:V22_39360"/>
<evidence type="ECO:0000256" key="1">
    <source>
        <dbReference type="ARBA" id="ARBA00010641"/>
    </source>
</evidence>
<feature type="domain" description="RNA polymerase sigma-70 region 2" evidence="5">
    <location>
        <begin position="13"/>
        <end position="81"/>
    </location>
</feature>
<keyword evidence="3" id="KW-0731">Sigma factor</keyword>
<organism evidence="6 7">
    <name type="scientific">Calycomorphotria hydatis</name>
    <dbReference type="NCBI Taxonomy" id="2528027"/>
    <lineage>
        <taxon>Bacteria</taxon>
        <taxon>Pseudomonadati</taxon>
        <taxon>Planctomycetota</taxon>
        <taxon>Planctomycetia</taxon>
        <taxon>Planctomycetales</taxon>
        <taxon>Planctomycetaceae</taxon>
        <taxon>Calycomorphotria</taxon>
    </lineage>
</organism>
<dbReference type="NCBIfam" id="TIGR02937">
    <property type="entry name" value="sigma70-ECF"/>
    <property type="match status" value="1"/>
</dbReference>
<sequence length="170" mass="20252">MTTDAQHQTFHSLFEESVAELRSYVGSLVLNISDADDVFQELCITLWEHFDEFDRSRSFIAWARVYAFNAARTYWKNRKRRMQGAIDPAVLEKLSKAHKVSIEVLEMRREKAQACLERLPRVDQQFIHDVYEKRVPIQQLAQERNKKPGTLRKRLFNLRQQIKRCVERSR</sequence>
<gene>
    <name evidence="6" type="ORF">V22_39360</name>
</gene>
<dbReference type="InterPro" id="IPR013324">
    <property type="entry name" value="RNA_pol_sigma_r3/r4-like"/>
</dbReference>
<keyword evidence="4" id="KW-0804">Transcription</keyword>
<dbReference type="PANTHER" id="PTHR43133">
    <property type="entry name" value="RNA POLYMERASE ECF-TYPE SIGMA FACTO"/>
    <property type="match status" value="1"/>
</dbReference>
<dbReference type="InterPro" id="IPR014284">
    <property type="entry name" value="RNA_pol_sigma-70_dom"/>
</dbReference>
<dbReference type="AlphaFoldDB" id="A0A517TE61"/>
<name>A0A517TE61_9PLAN</name>
<dbReference type="InterPro" id="IPR036388">
    <property type="entry name" value="WH-like_DNA-bd_sf"/>
</dbReference>
<dbReference type="GO" id="GO:0016987">
    <property type="term" value="F:sigma factor activity"/>
    <property type="evidence" value="ECO:0007669"/>
    <property type="project" value="UniProtKB-KW"/>
</dbReference>
<evidence type="ECO:0000256" key="3">
    <source>
        <dbReference type="ARBA" id="ARBA00023082"/>
    </source>
</evidence>
<reference evidence="6 7" key="1">
    <citation type="submission" date="2019-02" db="EMBL/GenBank/DDBJ databases">
        <title>Deep-cultivation of Planctomycetes and their phenomic and genomic characterization uncovers novel biology.</title>
        <authorList>
            <person name="Wiegand S."/>
            <person name="Jogler M."/>
            <person name="Boedeker C."/>
            <person name="Pinto D."/>
            <person name="Vollmers J."/>
            <person name="Rivas-Marin E."/>
            <person name="Kohn T."/>
            <person name="Peeters S.H."/>
            <person name="Heuer A."/>
            <person name="Rast P."/>
            <person name="Oberbeckmann S."/>
            <person name="Bunk B."/>
            <person name="Jeske O."/>
            <person name="Meyerdierks A."/>
            <person name="Storesund J.E."/>
            <person name="Kallscheuer N."/>
            <person name="Luecker S."/>
            <person name="Lage O.M."/>
            <person name="Pohl T."/>
            <person name="Merkel B.J."/>
            <person name="Hornburger P."/>
            <person name="Mueller R.-W."/>
            <person name="Bruemmer F."/>
            <person name="Labrenz M."/>
            <person name="Spormann A.M."/>
            <person name="Op den Camp H."/>
            <person name="Overmann J."/>
            <person name="Amann R."/>
            <person name="Jetten M.S.M."/>
            <person name="Mascher T."/>
            <person name="Medema M.H."/>
            <person name="Devos D.P."/>
            <person name="Kaster A.-K."/>
            <person name="Ovreas L."/>
            <person name="Rohde M."/>
            <person name="Galperin M.Y."/>
            <person name="Jogler C."/>
        </authorList>
    </citation>
    <scope>NUCLEOTIDE SEQUENCE [LARGE SCALE GENOMIC DNA]</scope>
    <source>
        <strain evidence="6 7">V22</strain>
    </source>
</reference>
<keyword evidence="2" id="KW-0805">Transcription regulation</keyword>
<accession>A0A517TE61</accession>
<proteinExistence type="inferred from homology"/>
<dbReference type="Pfam" id="PF04542">
    <property type="entry name" value="Sigma70_r2"/>
    <property type="match status" value="1"/>
</dbReference>
<dbReference type="EMBL" id="CP036316">
    <property type="protein sequence ID" value="QDT66665.1"/>
    <property type="molecule type" value="Genomic_DNA"/>
</dbReference>
<dbReference type="Gene3D" id="1.10.10.10">
    <property type="entry name" value="Winged helix-like DNA-binding domain superfamily/Winged helix DNA-binding domain"/>
    <property type="match status" value="1"/>
</dbReference>
<dbReference type="RefSeq" id="WP_197439761.1">
    <property type="nucleotide sequence ID" value="NZ_CP036316.1"/>
</dbReference>
<evidence type="ECO:0000256" key="4">
    <source>
        <dbReference type="ARBA" id="ARBA00023163"/>
    </source>
</evidence>
<evidence type="ECO:0000259" key="5">
    <source>
        <dbReference type="Pfam" id="PF04542"/>
    </source>
</evidence>
<protein>
    <submittedName>
        <fullName evidence="6">RNA polymerase sigma factor RpoE</fullName>
    </submittedName>
</protein>
<evidence type="ECO:0000313" key="6">
    <source>
        <dbReference type="EMBL" id="QDT66665.1"/>
    </source>
</evidence>
<dbReference type="InterPro" id="IPR007627">
    <property type="entry name" value="RNA_pol_sigma70_r2"/>
</dbReference>
<keyword evidence="7" id="KW-1185">Reference proteome</keyword>
<dbReference type="PANTHER" id="PTHR43133:SF51">
    <property type="entry name" value="RNA POLYMERASE SIGMA FACTOR"/>
    <property type="match status" value="1"/>
</dbReference>
<dbReference type="SUPFAM" id="SSF88659">
    <property type="entry name" value="Sigma3 and sigma4 domains of RNA polymerase sigma factors"/>
    <property type="match status" value="1"/>
</dbReference>
<evidence type="ECO:0000313" key="7">
    <source>
        <dbReference type="Proteomes" id="UP000319976"/>
    </source>
</evidence>
<dbReference type="InterPro" id="IPR039425">
    <property type="entry name" value="RNA_pol_sigma-70-like"/>
</dbReference>
<dbReference type="GO" id="GO:0006352">
    <property type="term" value="P:DNA-templated transcription initiation"/>
    <property type="evidence" value="ECO:0007669"/>
    <property type="project" value="InterPro"/>
</dbReference>
<dbReference type="SUPFAM" id="SSF88946">
    <property type="entry name" value="Sigma2 domain of RNA polymerase sigma factors"/>
    <property type="match status" value="1"/>
</dbReference>
<dbReference type="InterPro" id="IPR013325">
    <property type="entry name" value="RNA_pol_sigma_r2"/>
</dbReference>